<dbReference type="EMBL" id="CP070496">
    <property type="protein sequence ID" value="QSB04240.1"/>
    <property type="molecule type" value="Genomic_DNA"/>
</dbReference>
<dbReference type="Proteomes" id="UP000662939">
    <property type="component" value="Chromosome"/>
</dbReference>
<keyword evidence="3" id="KW-1185">Reference proteome</keyword>
<evidence type="ECO:0000256" key="1">
    <source>
        <dbReference type="SAM" id="Phobius"/>
    </source>
</evidence>
<feature type="transmembrane region" description="Helical" evidence="1">
    <location>
        <begin position="31"/>
        <end position="51"/>
    </location>
</feature>
<protein>
    <submittedName>
        <fullName evidence="2">Uncharacterized protein</fullName>
    </submittedName>
</protein>
<organism evidence="2 3">
    <name type="scientific">Natronoglycomyces albus</name>
    <dbReference type="NCBI Taxonomy" id="2811108"/>
    <lineage>
        <taxon>Bacteria</taxon>
        <taxon>Bacillati</taxon>
        <taxon>Actinomycetota</taxon>
        <taxon>Actinomycetes</taxon>
        <taxon>Glycomycetales</taxon>
        <taxon>Glycomycetaceae</taxon>
        <taxon>Natronoglycomyces</taxon>
    </lineage>
</organism>
<feature type="transmembrane region" description="Helical" evidence="1">
    <location>
        <begin position="6"/>
        <end position="24"/>
    </location>
</feature>
<reference evidence="2" key="1">
    <citation type="submission" date="2021-02" db="EMBL/GenBank/DDBJ databases">
        <title>Natronoglycomyces albus gen. nov., sp. nov, a haloalkaliphilic actinobacterium from a soda solonchak soil.</title>
        <authorList>
            <person name="Sorokin D.Y."/>
            <person name="Khijniak T.V."/>
            <person name="Zakharycheva A.P."/>
            <person name="Boueva O.V."/>
            <person name="Ariskina E.V."/>
            <person name="Hahnke R.L."/>
            <person name="Bunk B."/>
            <person name="Sproer C."/>
            <person name="Schumann P."/>
            <person name="Evtushenko L.I."/>
            <person name="Kublanov I.V."/>
        </authorList>
    </citation>
    <scope>NUCLEOTIDE SEQUENCE</scope>
    <source>
        <strain evidence="2">DSM 106290</strain>
    </source>
</reference>
<name>A0A895XPN5_9ACTN</name>
<evidence type="ECO:0000313" key="2">
    <source>
        <dbReference type="EMBL" id="QSB04240.1"/>
    </source>
</evidence>
<keyword evidence="1" id="KW-0812">Transmembrane</keyword>
<dbReference type="RefSeq" id="WP_213170240.1">
    <property type="nucleotide sequence ID" value="NZ_CP070496.1"/>
</dbReference>
<gene>
    <name evidence="2" type="ORF">JQS30_10535</name>
</gene>
<keyword evidence="1" id="KW-0472">Membrane</keyword>
<sequence length="52" mass="5483">MSEFLGPMLVMLVAGLLGGGSYSLRQQGKTLASLLCGLVGLVLFAYGIFLIY</sequence>
<proteinExistence type="predicted"/>
<accession>A0A895XPN5</accession>
<keyword evidence="1" id="KW-1133">Transmembrane helix</keyword>
<dbReference type="AlphaFoldDB" id="A0A895XPN5"/>
<dbReference type="KEGG" id="nav:JQS30_10535"/>
<evidence type="ECO:0000313" key="3">
    <source>
        <dbReference type="Proteomes" id="UP000662939"/>
    </source>
</evidence>